<name>A0A058ZYF5_EUCGR</name>
<organism evidence="2">
    <name type="scientific">Eucalyptus grandis</name>
    <name type="common">Flooded gum</name>
    <dbReference type="NCBI Taxonomy" id="71139"/>
    <lineage>
        <taxon>Eukaryota</taxon>
        <taxon>Viridiplantae</taxon>
        <taxon>Streptophyta</taxon>
        <taxon>Embryophyta</taxon>
        <taxon>Tracheophyta</taxon>
        <taxon>Spermatophyta</taxon>
        <taxon>Magnoliopsida</taxon>
        <taxon>eudicotyledons</taxon>
        <taxon>Gunneridae</taxon>
        <taxon>Pentapetalae</taxon>
        <taxon>rosids</taxon>
        <taxon>malvids</taxon>
        <taxon>Myrtales</taxon>
        <taxon>Myrtaceae</taxon>
        <taxon>Myrtoideae</taxon>
        <taxon>Eucalypteae</taxon>
        <taxon>Eucalyptus</taxon>
    </lineage>
</organism>
<dbReference type="PROSITE" id="PS50144">
    <property type="entry name" value="MATH"/>
    <property type="match status" value="2"/>
</dbReference>
<accession>A0A058ZYF5</accession>
<evidence type="ECO:0000313" key="2">
    <source>
        <dbReference type="EMBL" id="KCW46808.1"/>
    </source>
</evidence>
<dbReference type="InParanoid" id="A0A058ZYF5"/>
<evidence type="ECO:0000259" key="1">
    <source>
        <dbReference type="PROSITE" id="PS50144"/>
    </source>
</evidence>
<dbReference type="SMART" id="SM00061">
    <property type="entry name" value="MATH"/>
    <property type="match status" value="2"/>
</dbReference>
<protein>
    <recommendedName>
        <fullName evidence="1">MATH domain-containing protein</fullName>
    </recommendedName>
</protein>
<dbReference type="CDD" id="cd00121">
    <property type="entry name" value="MATH"/>
    <property type="match status" value="2"/>
</dbReference>
<sequence length="336" mass="37900">MSKRKKEATDSNAAKVGDEHDGTVSLLEFLPETTNDNQQVEFVPILSTELRDVVPAHFVLKIKSFSLFAKKNMEKYESGEFVAGGYKWKLILYPNGDKSRNGEDHVSVYLAIRPFQLGWEIHAVVRLSVYDQTCDRYFTVQGRVARFHALKTEWGVPRYMPLKTFTNPSNGYLVDDTCVFGVEVFVIKSSGVGECLMLKESASYTHEWRISRLSSLGDESFSDVFAAGDHKWKVKLFPRGNLANRGQCLSMYLVLVDANNLAYGQKMNVKFILRLKDQNNILRGQQVCTTVWLSSSAMSWGWPTFMPLTTVGKCLMDDSCVIEAEVMVLGTVSKLP</sequence>
<dbReference type="Gramene" id="KCW46808">
    <property type="protein sequence ID" value="KCW46808"/>
    <property type="gene ID" value="EUGRSUZ_K00614"/>
</dbReference>
<dbReference type="PANTHER" id="PTHR46162:SF65">
    <property type="entry name" value="F9D12.8 PROTEIN-RELATED"/>
    <property type="match status" value="1"/>
</dbReference>
<gene>
    <name evidence="2" type="ORF">EUGRSUZ_K00614</name>
</gene>
<dbReference type="OMA" id="LVEDCCI"/>
<dbReference type="Pfam" id="PF22486">
    <property type="entry name" value="MATH_2"/>
    <property type="match status" value="2"/>
</dbReference>
<dbReference type="InterPro" id="IPR008974">
    <property type="entry name" value="TRAF-like"/>
</dbReference>
<dbReference type="SUPFAM" id="SSF49599">
    <property type="entry name" value="TRAF domain-like"/>
    <property type="match status" value="2"/>
</dbReference>
<dbReference type="eggNOG" id="KOG1987">
    <property type="taxonomic scope" value="Eukaryota"/>
</dbReference>
<dbReference type="Gene3D" id="2.60.210.10">
    <property type="entry name" value="Apoptosis, Tumor Necrosis Factor Receptor Associated Protein 2, Chain A"/>
    <property type="match status" value="2"/>
</dbReference>
<dbReference type="AlphaFoldDB" id="A0A058ZYF5"/>
<feature type="domain" description="MATH" evidence="1">
    <location>
        <begin position="203"/>
        <end position="326"/>
    </location>
</feature>
<dbReference type="PANTHER" id="PTHR46162">
    <property type="entry name" value="TRAF-LIKE FAMILY PROTEIN"/>
    <property type="match status" value="1"/>
</dbReference>
<reference evidence="2" key="1">
    <citation type="submission" date="2013-07" db="EMBL/GenBank/DDBJ databases">
        <title>The genome of Eucalyptus grandis.</title>
        <authorList>
            <person name="Schmutz J."/>
            <person name="Hayes R."/>
            <person name="Myburg A."/>
            <person name="Tuskan G."/>
            <person name="Grattapaglia D."/>
            <person name="Rokhsar D.S."/>
        </authorList>
    </citation>
    <scope>NUCLEOTIDE SEQUENCE</scope>
    <source>
        <tissue evidence="2">Leaf extractions</tissue>
    </source>
</reference>
<dbReference type="EMBL" id="KK198763">
    <property type="protein sequence ID" value="KCW46808.1"/>
    <property type="molecule type" value="Genomic_DNA"/>
</dbReference>
<dbReference type="InterPro" id="IPR002083">
    <property type="entry name" value="MATH/TRAF_dom"/>
</dbReference>
<feature type="domain" description="MATH" evidence="1">
    <location>
        <begin position="55"/>
        <end position="184"/>
    </location>
</feature>
<proteinExistence type="predicted"/>